<dbReference type="GO" id="GO:0046872">
    <property type="term" value="F:metal ion binding"/>
    <property type="evidence" value="ECO:0007669"/>
    <property type="project" value="UniProtKB-KW"/>
</dbReference>
<dbReference type="PANTHER" id="PTHR43578">
    <property type="entry name" value="NADH-QUINONE OXIDOREDUCTASE SUBUNIT F"/>
    <property type="match status" value="1"/>
</dbReference>
<comment type="caution">
    <text evidence="4">The sequence shown here is derived from an EMBL/GenBank/DDBJ whole genome shotgun (WGS) entry which is preliminary data.</text>
</comment>
<dbReference type="Gene3D" id="3.40.30.10">
    <property type="entry name" value="Glutaredoxin"/>
    <property type="match status" value="1"/>
</dbReference>
<evidence type="ECO:0000256" key="2">
    <source>
        <dbReference type="ARBA" id="ARBA00023004"/>
    </source>
</evidence>
<proteinExistence type="predicted"/>
<keyword evidence="1" id="KW-0479">Metal-binding</keyword>
<dbReference type="InterPro" id="IPR036249">
    <property type="entry name" value="Thioredoxin-like_sf"/>
</dbReference>
<sequence>MAKLSLEDLRALRAKMKILLERRDPEGKDIQIIVGMGTCGIAAGAKNTFNAFINEVDEKGLAKQVIVRQSGCMGLCSEEPTVEVVVPGMETVVYGKVNAEQAKAIVQSHLIDKKVLENIVVKKPAASK</sequence>
<keyword evidence="3" id="KW-0411">Iron-sulfur</keyword>
<accession>A0A9E2L049</accession>
<reference evidence="4" key="2">
    <citation type="submission" date="2021-04" db="EMBL/GenBank/DDBJ databases">
        <authorList>
            <person name="Gilroy R."/>
        </authorList>
    </citation>
    <scope>NUCLEOTIDE SEQUENCE</scope>
    <source>
        <strain evidence="4">Gambia15-2214</strain>
    </source>
</reference>
<dbReference type="PANTHER" id="PTHR43578:SF3">
    <property type="entry name" value="NADH-QUINONE OXIDOREDUCTASE SUBUNIT F"/>
    <property type="match status" value="1"/>
</dbReference>
<dbReference type="GO" id="GO:0051536">
    <property type="term" value="F:iron-sulfur cluster binding"/>
    <property type="evidence" value="ECO:0007669"/>
    <property type="project" value="UniProtKB-KW"/>
</dbReference>
<protein>
    <submittedName>
        <fullName evidence="4">(2Fe-2S) ferredoxin domain-containing protein</fullName>
    </submittedName>
</protein>
<organism evidence="4 5">
    <name type="scientific">Candidatus Treponema excrementipullorum</name>
    <dbReference type="NCBI Taxonomy" id="2838768"/>
    <lineage>
        <taxon>Bacteria</taxon>
        <taxon>Pseudomonadati</taxon>
        <taxon>Spirochaetota</taxon>
        <taxon>Spirochaetia</taxon>
        <taxon>Spirochaetales</taxon>
        <taxon>Treponemataceae</taxon>
        <taxon>Treponema</taxon>
    </lineage>
</organism>
<evidence type="ECO:0000313" key="4">
    <source>
        <dbReference type="EMBL" id="MBU3849083.1"/>
    </source>
</evidence>
<reference evidence="4" key="1">
    <citation type="journal article" date="2021" name="PeerJ">
        <title>Extensive microbial diversity within the chicken gut microbiome revealed by metagenomics and culture.</title>
        <authorList>
            <person name="Gilroy R."/>
            <person name="Ravi A."/>
            <person name="Getino M."/>
            <person name="Pursley I."/>
            <person name="Horton D.L."/>
            <person name="Alikhan N.F."/>
            <person name="Baker D."/>
            <person name="Gharbi K."/>
            <person name="Hall N."/>
            <person name="Watson M."/>
            <person name="Adriaenssens E.M."/>
            <person name="Foster-Nyarko E."/>
            <person name="Jarju S."/>
            <person name="Secka A."/>
            <person name="Antonio M."/>
            <person name="Oren A."/>
            <person name="Chaudhuri R.R."/>
            <person name="La Ragione R."/>
            <person name="Hildebrand F."/>
            <person name="Pallen M.J."/>
        </authorList>
    </citation>
    <scope>NUCLEOTIDE SEQUENCE</scope>
    <source>
        <strain evidence="4">Gambia15-2214</strain>
    </source>
</reference>
<keyword evidence="2" id="KW-0408">Iron</keyword>
<dbReference type="AlphaFoldDB" id="A0A9E2L049"/>
<evidence type="ECO:0000256" key="1">
    <source>
        <dbReference type="ARBA" id="ARBA00022723"/>
    </source>
</evidence>
<gene>
    <name evidence="4" type="ORF">IAA16_00785</name>
</gene>
<evidence type="ECO:0000256" key="3">
    <source>
        <dbReference type="ARBA" id="ARBA00023014"/>
    </source>
</evidence>
<dbReference type="Proteomes" id="UP000823914">
    <property type="component" value="Unassembled WGS sequence"/>
</dbReference>
<evidence type="ECO:0000313" key="5">
    <source>
        <dbReference type="Proteomes" id="UP000823914"/>
    </source>
</evidence>
<dbReference type="CDD" id="cd02980">
    <property type="entry name" value="TRX_Fd_family"/>
    <property type="match status" value="1"/>
</dbReference>
<name>A0A9E2L049_9SPIR</name>
<dbReference type="SUPFAM" id="SSF52833">
    <property type="entry name" value="Thioredoxin-like"/>
    <property type="match status" value="1"/>
</dbReference>
<dbReference type="EMBL" id="JAHLFV010000016">
    <property type="protein sequence ID" value="MBU3849083.1"/>
    <property type="molecule type" value="Genomic_DNA"/>
</dbReference>